<protein>
    <submittedName>
        <fullName evidence="1">Uncharacterized protein</fullName>
    </submittedName>
</protein>
<evidence type="ECO:0000313" key="1">
    <source>
        <dbReference type="EMBL" id="ROT85362.1"/>
    </source>
</evidence>
<organism evidence="1 2">
    <name type="scientific">Penaeus vannamei</name>
    <name type="common">Whiteleg shrimp</name>
    <name type="synonym">Litopenaeus vannamei</name>
    <dbReference type="NCBI Taxonomy" id="6689"/>
    <lineage>
        <taxon>Eukaryota</taxon>
        <taxon>Metazoa</taxon>
        <taxon>Ecdysozoa</taxon>
        <taxon>Arthropoda</taxon>
        <taxon>Crustacea</taxon>
        <taxon>Multicrustacea</taxon>
        <taxon>Malacostraca</taxon>
        <taxon>Eumalacostraca</taxon>
        <taxon>Eucarida</taxon>
        <taxon>Decapoda</taxon>
        <taxon>Dendrobranchiata</taxon>
        <taxon>Penaeoidea</taxon>
        <taxon>Penaeidae</taxon>
        <taxon>Penaeus</taxon>
    </lineage>
</organism>
<reference evidence="1 2" key="1">
    <citation type="submission" date="2018-04" db="EMBL/GenBank/DDBJ databases">
        <authorList>
            <person name="Zhang X."/>
            <person name="Yuan J."/>
            <person name="Li F."/>
            <person name="Xiang J."/>
        </authorList>
    </citation>
    <scope>NUCLEOTIDE SEQUENCE [LARGE SCALE GENOMIC DNA]</scope>
    <source>
        <tissue evidence="1">Muscle</tissue>
    </source>
</reference>
<dbReference type="AlphaFoldDB" id="A0A3R7PFG2"/>
<dbReference type="Proteomes" id="UP000283509">
    <property type="component" value="Unassembled WGS sequence"/>
</dbReference>
<sequence>MIVTVCLYGFAGGCAFFIVGRRRFPRSFRILSAVYSPLVALAPHAAPPPFVLVFPLRIASSSHFFLLRLLLLSALSTCCPPLALKPVATLTYLRTCRPSFYVVRLLIVSLRVHLFFVRTLFRYCSPYIPSPYSLFYAPFSACPPTFSPLLLPLLPLALSLCRLFPAIPSCAHSLLLIPLRPIPSLFTRSLCRSALLLPARYILLRPISPFLCSSSLTLCLVSLRFPQETLDRITICESALLFPLCSASPHCVLPPFASCRPSLLPSSPPVCFALLPTCTVAHTSLLSRPYYYIAIYPFFPIFVSSPTCAPRTSTNHLIDLTSPSCPMPHFQRGSPSPPFFTSIPPSSYPRSFACTTPRRPSCRLDTAPIHHSRPYPPLPCLLHASFPSRRKHEEPSYSPSLPSHHPSFPLPLSPLDISFLFPPRSHLPSFLVFNPFRGPPLFPSPRFLLARPHSFQGSRYAPRRRHRINESMRSRVPDCNGRTFLNLCPHPSPSPASVPIACPPLRPPLLPQLHSWPTFLSPLSRTPLPAPPFFLPPGIPPSHPVPSSSLLSALLLLYPPVRG</sequence>
<keyword evidence="2" id="KW-1185">Reference proteome</keyword>
<name>A0A3R7PFG2_PENVA</name>
<accession>A0A3R7PFG2</accession>
<evidence type="ECO:0000313" key="2">
    <source>
        <dbReference type="Proteomes" id="UP000283509"/>
    </source>
</evidence>
<dbReference type="EMBL" id="QCYY01000297">
    <property type="protein sequence ID" value="ROT85362.1"/>
    <property type="molecule type" value="Genomic_DNA"/>
</dbReference>
<comment type="caution">
    <text evidence="1">The sequence shown here is derived from an EMBL/GenBank/DDBJ whole genome shotgun (WGS) entry which is preliminary data.</text>
</comment>
<reference evidence="1 2" key="2">
    <citation type="submission" date="2019-01" db="EMBL/GenBank/DDBJ databases">
        <title>The decoding of complex shrimp genome reveals the adaptation for benthos swimmer, frequently molting mechanism and breeding impact on genome.</title>
        <authorList>
            <person name="Sun Y."/>
            <person name="Gao Y."/>
            <person name="Yu Y."/>
        </authorList>
    </citation>
    <scope>NUCLEOTIDE SEQUENCE [LARGE SCALE GENOMIC DNA]</scope>
    <source>
        <tissue evidence="1">Muscle</tissue>
    </source>
</reference>
<gene>
    <name evidence="1" type="ORF">C7M84_015737</name>
</gene>
<proteinExistence type="predicted"/>